<evidence type="ECO:0000259" key="1">
    <source>
        <dbReference type="Pfam" id="PF00394"/>
    </source>
</evidence>
<protein>
    <recommendedName>
        <fullName evidence="1">Plastocyanin-like domain-containing protein</fullName>
    </recommendedName>
</protein>
<dbReference type="InterPro" id="IPR001117">
    <property type="entry name" value="Cu-oxidase_2nd"/>
</dbReference>
<accession>A2WX11</accession>
<dbReference type="Pfam" id="PF00394">
    <property type="entry name" value="Cu-oxidase"/>
    <property type="match status" value="1"/>
</dbReference>
<dbReference type="PANTHER" id="PTHR11709:SF339">
    <property type="entry name" value="LACCASE-6"/>
    <property type="match status" value="1"/>
</dbReference>
<dbReference type="Proteomes" id="UP000007015">
    <property type="component" value="Chromosome 1"/>
</dbReference>
<dbReference type="Gramene" id="BGIOSGA004807-TA">
    <property type="protein sequence ID" value="BGIOSGA004807-PA"/>
    <property type="gene ID" value="BGIOSGA004807"/>
</dbReference>
<feature type="domain" description="Plastocyanin-like" evidence="1">
    <location>
        <begin position="11"/>
        <end position="97"/>
    </location>
</feature>
<sequence length="188" mass="19873">MPGDSYLCPETTNRIAKFEVRRDKTYLLRIINAALNTAFFFKVAGHTFTVVAADASYTEPYATDVIVIAPGQTVDALMAADASPGCYHMAISSYQSAIPFPPRPAGFNGNTSTAVVEYVDATATTDAGSPVLPVMPKPNDTNVGHALPYRFSLRHWLGNGVRGGERADAGDDAAAAAPRLAAMLAGSY</sequence>
<evidence type="ECO:0000313" key="2">
    <source>
        <dbReference type="EMBL" id="EAY76507.1"/>
    </source>
</evidence>
<evidence type="ECO:0000313" key="3">
    <source>
        <dbReference type="Proteomes" id="UP000007015"/>
    </source>
</evidence>
<dbReference type="InterPro" id="IPR045087">
    <property type="entry name" value="Cu-oxidase_fam"/>
</dbReference>
<dbReference type="STRING" id="39946.A2WX11"/>
<dbReference type="HOGENOM" id="CLU_1456728_0_0_1"/>
<dbReference type="AlphaFoldDB" id="A2WX11"/>
<name>A2WX11_ORYSI</name>
<dbReference type="SUPFAM" id="SSF49503">
    <property type="entry name" value="Cupredoxins"/>
    <property type="match status" value="1"/>
</dbReference>
<dbReference type="GO" id="GO:0016491">
    <property type="term" value="F:oxidoreductase activity"/>
    <property type="evidence" value="ECO:0007669"/>
    <property type="project" value="TreeGrafter"/>
</dbReference>
<organism evidence="2 3">
    <name type="scientific">Oryza sativa subsp. indica</name>
    <name type="common">Rice</name>
    <dbReference type="NCBI Taxonomy" id="39946"/>
    <lineage>
        <taxon>Eukaryota</taxon>
        <taxon>Viridiplantae</taxon>
        <taxon>Streptophyta</taxon>
        <taxon>Embryophyta</taxon>
        <taxon>Tracheophyta</taxon>
        <taxon>Spermatophyta</taxon>
        <taxon>Magnoliopsida</taxon>
        <taxon>Liliopsida</taxon>
        <taxon>Poales</taxon>
        <taxon>Poaceae</taxon>
        <taxon>BOP clade</taxon>
        <taxon>Oryzoideae</taxon>
        <taxon>Oryzeae</taxon>
        <taxon>Oryzinae</taxon>
        <taxon>Oryza</taxon>
        <taxon>Oryza sativa</taxon>
    </lineage>
</organism>
<dbReference type="PANTHER" id="PTHR11709">
    <property type="entry name" value="MULTI-COPPER OXIDASE"/>
    <property type="match status" value="1"/>
</dbReference>
<gene>
    <name evidence="2" type="ORF">OsI_04448</name>
</gene>
<keyword evidence="3" id="KW-1185">Reference proteome</keyword>
<reference evidence="2 3" key="1">
    <citation type="journal article" date="2005" name="PLoS Biol.">
        <title>The genomes of Oryza sativa: a history of duplications.</title>
        <authorList>
            <person name="Yu J."/>
            <person name="Wang J."/>
            <person name="Lin W."/>
            <person name="Li S."/>
            <person name="Li H."/>
            <person name="Zhou J."/>
            <person name="Ni P."/>
            <person name="Dong W."/>
            <person name="Hu S."/>
            <person name="Zeng C."/>
            <person name="Zhang J."/>
            <person name="Zhang Y."/>
            <person name="Li R."/>
            <person name="Xu Z."/>
            <person name="Li S."/>
            <person name="Li X."/>
            <person name="Zheng H."/>
            <person name="Cong L."/>
            <person name="Lin L."/>
            <person name="Yin J."/>
            <person name="Geng J."/>
            <person name="Li G."/>
            <person name="Shi J."/>
            <person name="Liu J."/>
            <person name="Lv H."/>
            <person name="Li J."/>
            <person name="Wang J."/>
            <person name="Deng Y."/>
            <person name="Ran L."/>
            <person name="Shi X."/>
            <person name="Wang X."/>
            <person name="Wu Q."/>
            <person name="Li C."/>
            <person name="Ren X."/>
            <person name="Wang J."/>
            <person name="Wang X."/>
            <person name="Li D."/>
            <person name="Liu D."/>
            <person name="Zhang X."/>
            <person name="Ji Z."/>
            <person name="Zhao W."/>
            <person name="Sun Y."/>
            <person name="Zhang Z."/>
            <person name="Bao J."/>
            <person name="Han Y."/>
            <person name="Dong L."/>
            <person name="Ji J."/>
            <person name="Chen P."/>
            <person name="Wu S."/>
            <person name="Liu J."/>
            <person name="Xiao Y."/>
            <person name="Bu D."/>
            <person name="Tan J."/>
            <person name="Yang L."/>
            <person name="Ye C."/>
            <person name="Zhang J."/>
            <person name="Xu J."/>
            <person name="Zhou Y."/>
            <person name="Yu Y."/>
            <person name="Zhang B."/>
            <person name="Zhuang S."/>
            <person name="Wei H."/>
            <person name="Liu B."/>
            <person name="Lei M."/>
            <person name="Yu H."/>
            <person name="Li Y."/>
            <person name="Xu H."/>
            <person name="Wei S."/>
            <person name="He X."/>
            <person name="Fang L."/>
            <person name="Zhang Z."/>
            <person name="Zhang Y."/>
            <person name="Huang X."/>
            <person name="Su Z."/>
            <person name="Tong W."/>
            <person name="Li J."/>
            <person name="Tong Z."/>
            <person name="Li S."/>
            <person name="Ye J."/>
            <person name="Wang L."/>
            <person name="Fang L."/>
            <person name="Lei T."/>
            <person name="Chen C."/>
            <person name="Chen H."/>
            <person name="Xu Z."/>
            <person name="Li H."/>
            <person name="Huang H."/>
            <person name="Zhang F."/>
            <person name="Xu H."/>
            <person name="Li N."/>
            <person name="Zhao C."/>
            <person name="Li S."/>
            <person name="Dong L."/>
            <person name="Huang Y."/>
            <person name="Li L."/>
            <person name="Xi Y."/>
            <person name="Qi Q."/>
            <person name="Li W."/>
            <person name="Zhang B."/>
            <person name="Hu W."/>
            <person name="Zhang Y."/>
            <person name="Tian X."/>
            <person name="Jiao Y."/>
            <person name="Liang X."/>
            <person name="Jin J."/>
            <person name="Gao L."/>
            <person name="Zheng W."/>
            <person name="Hao B."/>
            <person name="Liu S."/>
            <person name="Wang W."/>
            <person name="Yuan L."/>
            <person name="Cao M."/>
            <person name="McDermott J."/>
            <person name="Samudrala R."/>
            <person name="Wang J."/>
            <person name="Wong G.K."/>
            <person name="Yang H."/>
        </authorList>
    </citation>
    <scope>NUCLEOTIDE SEQUENCE [LARGE SCALE GENOMIC DNA]</scope>
    <source>
        <strain evidence="3">cv. 93-11</strain>
    </source>
</reference>
<dbReference type="InterPro" id="IPR008972">
    <property type="entry name" value="Cupredoxin"/>
</dbReference>
<proteinExistence type="predicted"/>
<dbReference type="Gene3D" id="2.60.40.420">
    <property type="entry name" value="Cupredoxins - blue copper proteins"/>
    <property type="match status" value="1"/>
</dbReference>
<dbReference type="EMBL" id="CM000126">
    <property type="protein sequence ID" value="EAY76507.1"/>
    <property type="molecule type" value="Genomic_DNA"/>
</dbReference>